<evidence type="ECO:0000259" key="7">
    <source>
        <dbReference type="PROSITE" id="PS50304"/>
    </source>
</evidence>
<feature type="domain" description="C3H1-type" evidence="6">
    <location>
        <begin position="868"/>
        <end position="896"/>
    </location>
</feature>
<dbReference type="InterPro" id="IPR035437">
    <property type="entry name" value="SNase_OB-fold_sf"/>
</dbReference>
<evidence type="ECO:0000256" key="2">
    <source>
        <dbReference type="ARBA" id="ARBA00022771"/>
    </source>
</evidence>
<feature type="region of interest" description="Disordered" evidence="5">
    <location>
        <begin position="113"/>
        <end position="132"/>
    </location>
</feature>
<dbReference type="PROSITE" id="PS50304">
    <property type="entry name" value="TUDOR"/>
    <property type="match status" value="3"/>
</dbReference>
<protein>
    <submittedName>
        <fullName evidence="8">Uncharacterized protein</fullName>
    </submittedName>
</protein>
<dbReference type="GO" id="GO:0005737">
    <property type="term" value="C:cytoplasm"/>
    <property type="evidence" value="ECO:0007669"/>
    <property type="project" value="UniProtKB-ARBA"/>
</dbReference>
<dbReference type="SMART" id="SM00333">
    <property type="entry name" value="TUDOR"/>
    <property type="match status" value="3"/>
</dbReference>
<dbReference type="Gene3D" id="2.30.30.140">
    <property type="match status" value="3"/>
</dbReference>
<dbReference type="Proteomes" id="UP001497382">
    <property type="component" value="Unassembled WGS sequence"/>
</dbReference>
<dbReference type="SUPFAM" id="SSF90229">
    <property type="entry name" value="CCCH zinc finger"/>
    <property type="match status" value="1"/>
</dbReference>
<proteinExistence type="predicted"/>
<evidence type="ECO:0000256" key="3">
    <source>
        <dbReference type="ARBA" id="ARBA00022833"/>
    </source>
</evidence>
<feature type="zinc finger region" description="C3H1-type" evidence="4">
    <location>
        <begin position="868"/>
        <end position="896"/>
    </location>
</feature>
<evidence type="ECO:0000313" key="9">
    <source>
        <dbReference type="Proteomes" id="UP001497382"/>
    </source>
</evidence>
<dbReference type="PANTHER" id="PTHR22948:SF29">
    <property type="entry name" value="FI02030P-RELATED"/>
    <property type="match status" value="1"/>
</dbReference>
<dbReference type="Pfam" id="PF00642">
    <property type="entry name" value="zf-CCCH"/>
    <property type="match status" value="1"/>
</dbReference>
<sequence length="1147" mass="128449">MPSFQQKTVVKGYKLRIKNKLKSVVEETENVITLLRSCVSSFTDRVNELLNSNDENFVKLYEKLNDEFEKYQERLFFVHASLENPDVEDINQESEENINQQILAENTFEQVSETSCPQSASGQTHSNHVLPSQASSLSSSSFCSLQDVCEAAPAPAMHEKINAANVHSDTSVQSSKNLQIVEANLLQSSELQQNSSQSLSKNSFYSFSSNISAIKPPSVSSSITDSLNCDTIENDKHIPTGSVTHQSTSVSSRPASLILPSSISIPSVISATLTYVMNPDDFWMQLENSKGYVLTFPSSMIADTSPPSCIQPGDYCLAPFKSNPVYYRAKIMTEISDHTAEVFFIDHGSTHSVPIWDLRPLPGDLYKIPMQAVRCCLSDVIPFNGIWTQSSVDKLKEFQNNTLETHVKSLKSSETGYKYAVQLVATISACFSEDFSCDIAQALCIEGLATFEEMSFPMQESASEMSNQRSCDSGVSVTSNQRASPCTPMLFNSSDVLVSSSVSFEPSNNLQKDALKPGHHIANNACIVEGASDLISFGSEEGMSCSSTKDTKKNTLIGKCLRTADCNCELHLEVAPPSIMFVEKDMMLVMLSHIVNPNEFYVNLAMPNSISLDDLRDQMTSTYESANMKSCSLFLGDLKEGMFLAARFEQDGHWYRVKVLRINAEVLTLLNFYPKSERTCDAYVQYIDYGNKAFVKCGDMRPLLSQFAEPPSFAIKCSLAGITPKEETNIPGDAQSESQIWSYEAIQKFKTLVNFERCLTAQICELRTSRSAPGSIFASFENKPLQVLLWDTEGTEDVLINEVFSESNQAEFHRNILKIIEENTKLEAKEEEILNHWDPMREEYEGTENSYGVCIEDPLVAISGYKPRDESYICKYFSLRGYCPRGNSCSFEHIPLAEGGVTRDQEETYALDPIPALPKSCSYVLVQVSAVINPGLFYCILPFGDKTVDEVDALANRGRVNEVWMKDEVKALFKDMRDYYSNAPFTENTTVALSYGAIVVAWRRVDCSWHRARVLDVSDVTGPARVFFVDFGDEDWVPRKKIRQIRPQFFHTPFQAVECHLSDVEPLGFEIGRKWSPEAVYHFQKLVAYEVLLAHVIYRSENILHLTLKKTNEDDHRSISESLVNEGFAQYVAFSASPKKECKYVPG</sequence>
<feature type="domain" description="Tudor" evidence="7">
    <location>
        <begin position="309"/>
        <end position="368"/>
    </location>
</feature>
<dbReference type="InterPro" id="IPR002999">
    <property type="entry name" value="Tudor"/>
</dbReference>
<gene>
    <name evidence="8" type="ORF">LARSCL_LOCUS1287</name>
</gene>
<evidence type="ECO:0000313" key="8">
    <source>
        <dbReference type="EMBL" id="CAL1262945.1"/>
    </source>
</evidence>
<feature type="compositionally biased region" description="Polar residues" evidence="5">
    <location>
        <begin position="113"/>
        <end position="129"/>
    </location>
</feature>
<evidence type="ECO:0000259" key="6">
    <source>
        <dbReference type="PROSITE" id="PS50103"/>
    </source>
</evidence>
<dbReference type="InterPro" id="IPR000571">
    <property type="entry name" value="Znf_CCCH"/>
</dbReference>
<evidence type="ECO:0000256" key="1">
    <source>
        <dbReference type="ARBA" id="ARBA00022723"/>
    </source>
</evidence>
<dbReference type="EMBL" id="CAXIEN010000007">
    <property type="protein sequence ID" value="CAL1262945.1"/>
    <property type="molecule type" value="Genomic_DNA"/>
</dbReference>
<keyword evidence="2 4" id="KW-0863">Zinc-finger</keyword>
<dbReference type="InterPro" id="IPR050621">
    <property type="entry name" value="Tudor_domain_containing"/>
</dbReference>
<dbReference type="Gene3D" id="2.40.50.90">
    <property type="match status" value="3"/>
</dbReference>
<keyword evidence="3 4" id="KW-0862">Zinc</keyword>
<dbReference type="InterPro" id="IPR036855">
    <property type="entry name" value="Znf_CCCH_sf"/>
</dbReference>
<dbReference type="PANTHER" id="PTHR22948">
    <property type="entry name" value="TUDOR DOMAIN CONTAINING PROTEIN"/>
    <property type="match status" value="1"/>
</dbReference>
<accession>A0AAV1YX32</accession>
<name>A0AAV1YX32_9ARAC</name>
<reference evidence="8 9" key="1">
    <citation type="submission" date="2024-04" db="EMBL/GenBank/DDBJ databases">
        <authorList>
            <person name="Rising A."/>
            <person name="Reimegard J."/>
            <person name="Sonavane S."/>
            <person name="Akerstrom W."/>
            <person name="Nylinder S."/>
            <person name="Hedman E."/>
            <person name="Kallberg Y."/>
        </authorList>
    </citation>
    <scope>NUCLEOTIDE SEQUENCE [LARGE SCALE GENOMIC DNA]</scope>
</reference>
<dbReference type="AlphaFoldDB" id="A0AAV1YX32"/>
<evidence type="ECO:0000256" key="5">
    <source>
        <dbReference type="SAM" id="MobiDB-lite"/>
    </source>
</evidence>
<dbReference type="GO" id="GO:0008270">
    <property type="term" value="F:zinc ion binding"/>
    <property type="evidence" value="ECO:0007669"/>
    <property type="project" value="UniProtKB-KW"/>
</dbReference>
<feature type="domain" description="Tudor" evidence="7">
    <location>
        <begin position="637"/>
        <end position="710"/>
    </location>
</feature>
<feature type="domain" description="Tudor" evidence="7">
    <location>
        <begin position="992"/>
        <end position="1052"/>
    </location>
</feature>
<comment type="caution">
    <text evidence="8">The sequence shown here is derived from an EMBL/GenBank/DDBJ whole genome shotgun (WGS) entry which is preliminary data.</text>
</comment>
<keyword evidence="9" id="KW-1185">Reference proteome</keyword>
<keyword evidence="1 4" id="KW-0479">Metal-binding</keyword>
<dbReference type="SMART" id="SM00356">
    <property type="entry name" value="ZnF_C3H1"/>
    <property type="match status" value="1"/>
</dbReference>
<dbReference type="SUPFAM" id="SSF63748">
    <property type="entry name" value="Tudor/PWWP/MBT"/>
    <property type="match status" value="3"/>
</dbReference>
<organism evidence="8 9">
    <name type="scientific">Larinioides sclopetarius</name>
    <dbReference type="NCBI Taxonomy" id="280406"/>
    <lineage>
        <taxon>Eukaryota</taxon>
        <taxon>Metazoa</taxon>
        <taxon>Ecdysozoa</taxon>
        <taxon>Arthropoda</taxon>
        <taxon>Chelicerata</taxon>
        <taxon>Arachnida</taxon>
        <taxon>Araneae</taxon>
        <taxon>Araneomorphae</taxon>
        <taxon>Entelegynae</taxon>
        <taxon>Araneoidea</taxon>
        <taxon>Araneidae</taxon>
        <taxon>Larinioides</taxon>
    </lineage>
</organism>
<evidence type="ECO:0000256" key="4">
    <source>
        <dbReference type="PROSITE-ProRule" id="PRU00723"/>
    </source>
</evidence>
<dbReference type="Pfam" id="PF00567">
    <property type="entry name" value="TUDOR"/>
    <property type="match status" value="3"/>
</dbReference>
<dbReference type="PROSITE" id="PS50103">
    <property type="entry name" value="ZF_C3H1"/>
    <property type="match status" value="1"/>
</dbReference>